<feature type="compositionally biased region" description="Low complexity" evidence="12">
    <location>
        <begin position="1"/>
        <end position="21"/>
    </location>
</feature>
<feature type="domain" description="3-hydroxyacyl-CoA dehydrogenase NAD binding" evidence="15">
    <location>
        <begin position="358"/>
        <end position="536"/>
    </location>
</feature>
<dbReference type="SUPFAM" id="SSF48179">
    <property type="entry name" value="6-phosphogluconate dehydrogenase C-terminal domain-like"/>
    <property type="match status" value="2"/>
</dbReference>
<evidence type="ECO:0000256" key="6">
    <source>
        <dbReference type="ARBA" id="ARBA00022832"/>
    </source>
</evidence>
<dbReference type="EMBL" id="WBKA01000005">
    <property type="protein sequence ID" value="KAB1631728.1"/>
    <property type="molecule type" value="Genomic_DNA"/>
</dbReference>
<dbReference type="Pfam" id="PF02771">
    <property type="entry name" value="Acyl-CoA_dh_N"/>
    <property type="match status" value="1"/>
</dbReference>
<evidence type="ECO:0000256" key="2">
    <source>
        <dbReference type="ARBA" id="ARBA00005005"/>
    </source>
</evidence>
<dbReference type="InterPro" id="IPR046373">
    <property type="entry name" value="Acyl-CoA_Oxase/DH_mid-dom_sf"/>
</dbReference>
<comment type="caution">
    <text evidence="18">The sequence shown here is derived from an EMBL/GenBank/DDBJ whole genome shotgun (WGS) entry which is preliminary data.</text>
</comment>
<proteinExistence type="inferred from homology"/>
<protein>
    <submittedName>
        <fullName evidence="18">Uncharacterized protein</fullName>
    </submittedName>
</protein>
<name>A0A7C8BRC0_9MICO</name>
<accession>A0A7C8BRC0</accession>
<dbReference type="Gene3D" id="3.40.50.720">
    <property type="entry name" value="NAD(P)-binding Rossmann-like Domain"/>
    <property type="match status" value="1"/>
</dbReference>
<evidence type="ECO:0000313" key="19">
    <source>
        <dbReference type="Proteomes" id="UP000481339"/>
    </source>
</evidence>
<dbReference type="InterPro" id="IPR006176">
    <property type="entry name" value="3-OHacyl-CoA_DH_NAD-bd"/>
</dbReference>
<dbReference type="InterPro" id="IPR045008">
    <property type="entry name" value="ACX4-like"/>
</dbReference>
<organism evidence="18 19">
    <name type="scientific">Pseudoclavibacter caeni</name>
    <dbReference type="NCBI Taxonomy" id="908846"/>
    <lineage>
        <taxon>Bacteria</taxon>
        <taxon>Bacillati</taxon>
        <taxon>Actinomycetota</taxon>
        <taxon>Actinomycetes</taxon>
        <taxon>Micrococcales</taxon>
        <taxon>Microbacteriaceae</taxon>
        <taxon>Pseudoclavibacter</taxon>
    </lineage>
</organism>
<dbReference type="InterPro" id="IPR036291">
    <property type="entry name" value="NAD(P)-bd_dom_sf"/>
</dbReference>
<dbReference type="SUPFAM" id="SSF47203">
    <property type="entry name" value="Acyl-CoA dehydrogenase C-terminal domain-like"/>
    <property type="match status" value="1"/>
</dbReference>
<sequence length="1138" mass="121387">MSQPQTIPQPQPQQTTQAPESQTPPQPGPRPGAEAAPALAFETTVVEHRGHRIARVLLRPASGLVVWSPEALAALADWTRDVDTSGVDAIAFAAAGRVFGAGADLSGFRDIAERDAAREAAAAGYRALAGVSALPVPTFALIGGAALGGGLEFALRCDRRIARADVEGLGLPEVGLGLVPGWGGIPAAVAVIGPEATGRLAVLDALSGRGVDATTARTIGLVDDLVDDLDGVETLDRIVDALEAAPVRLEPEGAGEAWTPDALLARVRRRIPTPPPAVDRAVALIAQAARHPDPAFRSAQARIAQAGTPQPLEAETIDAFVDLLMTDESRAAIHAFFALQQARRRARPSGAQRRVDAVGVMGGGLMATQLAVLFATRLEVPVRVVELDADRVEQARARIAGLLDRAEAHGDLDAAARERIAGLLTVHADVTAVHGADVVIEAVYEDLDVKRAMWAEVEPHVADDALLLTNTSSLPVAAQGTALQHPERLIGFHFFNPVAVLPLVELIVPETADRGLADTALELGRRLGKAIVRTGDRPGFLVNRLLSRLFAEALELVDAGWDPLLVDRCLVRDGLPMTMFTLLDHIGHPVQLHVLETLHEVWPERFPVSTSLRLLVERTPAGSRSRWLDDSGRLTAAARDAIAVAVAERPAHDPACDTAEAARLHILRGVADEAALMLADGTVTEPGDIDAAMILGANHPRHNGGLLPLLDRSGASRRAPRGRELLPDGEANVPGDRHDDLPALAAYDVLRPLDLDFYGVFDDVPAEDRSWHERARRFTDSIADEVDTAWDHAEYPLVWARRLGALDLLTDGVTGPGLTPMSPLAAGLVGMEMHRCDGSVGTVVAVQGGLALRSIAMFGSPEQQREWLVPLARGERLGAFALTEPEHGSDAVALTTTARRDGDGWVITGRKKWIGNGSVGDVTVTWARDEEGRVRGFLVPQTAPGYIAETIRGKGSLRSIHQALITYDHVRLPADAVLPGARSFKDTARVLAATRLGIAWAAVGHAQAVTEIAVQYARQRHQFGRAIGDTQLVQERLAEMLSILTSLQLHVRTLAERDAAGTMRPEQASLAKVTATRGARRIAQLGRDMLGGNGILLEYGVMRHFADIEALHTYEGTESVQSLIVGRDLTGHSAFSGH</sequence>
<dbReference type="Pfam" id="PF00441">
    <property type="entry name" value="Acyl-CoA_dh_1"/>
    <property type="match status" value="1"/>
</dbReference>
<dbReference type="InterPro" id="IPR001753">
    <property type="entry name" value="Enoyl-CoA_hydra/iso"/>
</dbReference>
<evidence type="ECO:0000256" key="5">
    <source>
        <dbReference type="ARBA" id="ARBA00022827"/>
    </source>
</evidence>
<dbReference type="GO" id="GO:0070403">
    <property type="term" value="F:NAD+ binding"/>
    <property type="evidence" value="ECO:0007669"/>
    <property type="project" value="InterPro"/>
</dbReference>
<dbReference type="InterPro" id="IPR013786">
    <property type="entry name" value="AcylCoA_DH/ox_N"/>
</dbReference>
<comment type="cofactor">
    <cofactor evidence="1">
        <name>FAD</name>
        <dbReference type="ChEBI" id="CHEBI:57692"/>
    </cofactor>
</comment>
<comment type="pathway">
    <text evidence="2">Lipid metabolism; fatty acid beta-oxidation.</text>
</comment>
<evidence type="ECO:0000256" key="11">
    <source>
        <dbReference type="ARBA" id="ARBA00049556"/>
    </source>
</evidence>
<dbReference type="Gene3D" id="1.20.140.10">
    <property type="entry name" value="Butyryl-CoA Dehydrogenase, subunit A, domain 3"/>
    <property type="match status" value="1"/>
</dbReference>
<dbReference type="Pfam" id="PF00378">
    <property type="entry name" value="ECH_1"/>
    <property type="match status" value="1"/>
</dbReference>
<evidence type="ECO:0000256" key="4">
    <source>
        <dbReference type="ARBA" id="ARBA00022630"/>
    </source>
</evidence>
<evidence type="ECO:0000259" key="14">
    <source>
        <dbReference type="Pfam" id="PF00725"/>
    </source>
</evidence>
<dbReference type="PANTHER" id="PTHR43188:SF1">
    <property type="entry name" value="ACYL-COA DEHYDROGENASE"/>
    <property type="match status" value="1"/>
</dbReference>
<evidence type="ECO:0000256" key="3">
    <source>
        <dbReference type="ARBA" id="ARBA00009347"/>
    </source>
</evidence>
<gene>
    <name evidence="18" type="ORF">F8O02_07245</name>
</gene>
<dbReference type="InterPro" id="IPR006091">
    <property type="entry name" value="Acyl-CoA_Oxase/DH_mid-dom"/>
</dbReference>
<dbReference type="GO" id="GO:0003857">
    <property type="term" value="F:(3S)-3-hydroxyacyl-CoA dehydrogenase (NAD+) activity"/>
    <property type="evidence" value="ECO:0007669"/>
    <property type="project" value="UniProtKB-EC"/>
</dbReference>
<comment type="similarity">
    <text evidence="3">Belongs to the acyl-CoA dehydrogenase family.</text>
</comment>
<feature type="domain" description="Acyl-CoA dehydrogenase/oxidase C-terminal" evidence="13">
    <location>
        <begin position="989"/>
        <end position="1129"/>
    </location>
</feature>
<evidence type="ECO:0000313" key="18">
    <source>
        <dbReference type="EMBL" id="KAB1631728.1"/>
    </source>
</evidence>
<dbReference type="Pfam" id="PF00725">
    <property type="entry name" value="3HCDH"/>
    <property type="match status" value="1"/>
</dbReference>
<keyword evidence="4" id="KW-0285">Flavoprotein</keyword>
<dbReference type="PANTHER" id="PTHR43188">
    <property type="entry name" value="ACYL-COENZYME A OXIDASE"/>
    <property type="match status" value="1"/>
</dbReference>
<evidence type="ECO:0000259" key="13">
    <source>
        <dbReference type="Pfam" id="PF00441"/>
    </source>
</evidence>
<dbReference type="Gene3D" id="3.90.226.10">
    <property type="entry name" value="2-enoyl-CoA Hydratase, Chain A, domain 1"/>
    <property type="match status" value="1"/>
</dbReference>
<dbReference type="Gene3D" id="2.40.110.10">
    <property type="entry name" value="Butyryl-CoA Dehydrogenase, subunit A, domain 2"/>
    <property type="match status" value="1"/>
</dbReference>
<dbReference type="GO" id="GO:0003995">
    <property type="term" value="F:acyl-CoA dehydrogenase activity"/>
    <property type="evidence" value="ECO:0007669"/>
    <property type="project" value="InterPro"/>
</dbReference>
<dbReference type="OrthoDB" id="9770681at2"/>
<evidence type="ECO:0000259" key="16">
    <source>
        <dbReference type="Pfam" id="PF02770"/>
    </source>
</evidence>
<dbReference type="InterPro" id="IPR037069">
    <property type="entry name" value="AcylCoA_DH/ox_N_sf"/>
</dbReference>
<dbReference type="InterPro" id="IPR006089">
    <property type="entry name" value="Acyl-CoA_DH_CS"/>
</dbReference>
<keyword evidence="5" id="KW-0274">FAD</keyword>
<reference evidence="18 19" key="1">
    <citation type="submission" date="2019-09" db="EMBL/GenBank/DDBJ databases">
        <title>Phylogeny of genus Pseudoclavibacter and closely related genus.</title>
        <authorList>
            <person name="Li Y."/>
        </authorList>
    </citation>
    <scope>NUCLEOTIDE SEQUENCE [LARGE SCALE GENOMIC DNA]</scope>
    <source>
        <strain evidence="18 19">JCM 16921</strain>
    </source>
</reference>
<dbReference type="Gene3D" id="1.10.540.10">
    <property type="entry name" value="Acyl-CoA dehydrogenase/oxidase, N-terminal domain"/>
    <property type="match status" value="1"/>
</dbReference>
<feature type="domain" description="3-hydroxyacyl-CoA dehydrogenase C-terminal" evidence="14">
    <location>
        <begin position="539"/>
        <end position="617"/>
    </location>
</feature>
<dbReference type="InterPro" id="IPR006108">
    <property type="entry name" value="3HC_DH_C"/>
</dbReference>
<evidence type="ECO:0000259" key="17">
    <source>
        <dbReference type="Pfam" id="PF02771"/>
    </source>
</evidence>
<evidence type="ECO:0000256" key="9">
    <source>
        <dbReference type="ARBA" id="ARBA00023027"/>
    </source>
</evidence>
<keyword evidence="9" id="KW-0520">NAD</keyword>
<dbReference type="InterPro" id="IPR009075">
    <property type="entry name" value="AcylCo_DH/oxidase_C"/>
</dbReference>
<keyword evidence="19" id="KW-1185">Reference proteome</keyword>
<dbReference type="Gene3D" id="1.10.1040.50">
    <property type="match status" value="1"/>
</dbReference>
<evidence type="ECO:0000256" key="8">
    <source>
        <dbReference type="ARBA" id="ARBA00023002"/>
    </source>
</evidence>
<evidence type="ECO:0000256" key="1">
    <source>
        <dbReference type="ARBA" id="ARBA00001974"/>
    </source>
</evidence>
<comment type="catalytic activity">
    <reaction evidence="11">
        <text>a (3S)-3-hydroxyacyl-CoA + NAD(+) = a 3-oxoacyl-CoA + NADH + H(+)</text>
        <dbReference type="Rhea" id="RHEA:22432"/>
        <dbReference type="ChEBI" id="CHEBI:15378"/>
        <dbReference type="ChEBI" id="CHEBI:57318"/>
        <dbReference type="ChEBI" id="CHEBI:57540"/>
        <dbReference type="ChEBI" id="CHEBI:57945"/>
        <dbReference type="ChEBI" id="CHEBI:90726"/>
        <dbReference type="EC" id="1.1.1.35"/>
    </reaction>
</comment>
<dbReference type="Pfam" id="PF02770">
    <property type="entry name" value="Acyl-CoA_dh_M"/>
    <property type="match status" value="1"/>
</dbReference>
<keyword evidence="6" id="KW-0276">Fatty acid metabolism</keyword>
<dbReference type="GO" id="GO:0050660">
    <property type="term" value="F:flavin adenine dinucleotide binding"/>
    <property type="evidence" value="ECO:0007669"/>
    <property type="project" value="InterPro"/>
</dbReference>
<dbReference type="InterPro" id="IPR029045">
    <property type="entry name" value="ClpP/crotonase-like_dom_sf"/>
</dbReference>
<feature type="domain" description="Acyl-CoA dehydrogenase/oxidase N-terminal" evidence="17">
    <location>
        <begin position="767"/>
        <end position="875"/>
    </location>
</feature>
<dbReference type="InterPro" id="IPR009100">
    <property type="entry name" value="AcylCoA_DH/oxidase_NM_dom_sf"/>
</dbReference>
<keyword evidence="10" id="KW-0443">Lipid metabolism</keyword>
<dbReference type="Proteomes" id="UP000481339">
    <property type="component" value="Unassembled WGS sequence"/>
</dbReference>
<dbReference type="SUPFAM" id="SSF52096">
    <property type="entry name" value="ClpP/crotonase"/>
    <property type="match status" value="1"/>
</dbReference>
<dbReference type="Pfam" id="PF02737">
    <property type="entry name" value="3HCDH_N"/>
    <property type="match status" value="1"/>
</dbReference>
<evidence type="ECO:0000256" key="12">
    <source>
        <dbReference type="SAM" id="MobiDB-lite"/>
    </source>
</evidence>
<feature type="region of interest" description="Disordered" evidence="12">
    <location>
        <begin position="1"/>
        <end position="35"/>
    </location>
</feature>
<evidence type="ECO:0000256" key="7">
    <source>
        <dbReference type="ARBA" id="ARBA00022963"/>
    </source>
</evidence>
<dbReference type="PROSITE" id="PS00073">
    <property type="entry name" value="ACYL_COA_DH_2"/>
    <property type="match status" value="1"/>
</dbReference>
<dbReference type="InterPro" id="IPR036250">
    <property type="entry name" value="AcylCo_DH-like_C"/>
</dbReference>
<keyword evidence="8" id="KW-0560">Oxidoreductase</keyword>
<dbReference type="SUPFAM" id="SSF51735">
    <property type="entry name" value="NAD(P)-binding Rossmann-fold domains"/>
    <property type="match status" value="1"/>
</dbReference>
<evidence type="ECO:0000256" key="10">
    <source>
        <dbReference type="ARBA" id="ARBA00023098"/>
    </source>
</evidence>
<dbReference type="InterPro" id="IPR008927">
    <property type="entry name" value="6-PGluconate_DH-like_C_sf"/>
</dbReference>
<dbReference type="GO" id="GO:0006635">
    <property type="term" value="P:fatty acid beta-oxidation"/>
    <property type="evidence" value="ECO:0007669"/>
    <property type="project" value="UniProtKB-UniPathway"/>
</dbReference>
<dbReference type="SUPFAM" id="SSF56645">
    <property type="entry name" value="Acyl-CoA dehydrogenase NM domain-like"/>
    <property type="match status" value="1"/>
</dbReference>
<dbReference type="AlphaFoldDB" id="A0A7C8BRC0"/>
<feature type="domain" description="Acyl-CoA oxidase/dehydrogenase middle" evidence="16">
    <location>
        <begin position="879"/>
        <end position="969"/>
    </location>
</feature>
<feature type="region of interest" description="Disordered" evidence="12">
    <location>
        <begin position="718"/>
        <end position="737"/>
    </location>
</feature>
<keyword evidence="7" id="KW-0442">Lipid degradation</keyword>
<dbReference type="UniPathway" id="UPA00659"/>
<evidence type="ECO:0000259" key="15">
    <source>
        <dbReference type="Pfam" id="PF02737"/>
    </source>
</evidence>